<dbReference type="PANTHER" id="PTHR31321">
    <property type="entry name" value="ACYL-COA THIOESTER HYDROLASE YBHC-RELATED"/>
    <property type="match status" value="1"/>
</dbReference>
<feature type="domain" description="Pectinesterase catalytic" evidence="8">
    <location>
        <begin position="4"/>
        <end position="217"/>
    </location>
</feature>
<comment type="subcellular location">
    <subcellularLocation>
        <location evidence="1">Secreted</location>
        <location evidence="1">Cell wall</location>
    </subcellularLocation>
</comment>
<keyword evidence="6" id="KW-0378">Hydrolase</keyword>
<dbReference type="PANTHER" id="PTHR31321:SF134">
    <property type="entry name" value="PECTINESTERASE"/>
    <property type="match status" value="1"/>
</dbReference>
<evidence type="ECO:0000256" key="7">
    <source>
        <dbReference type="ARBA" id="ARBA00023085"/>
    </source>
</evidence>
<protein>
    <recommendedName>
        <fullName evidence="4">pectinesterase</fullName>
        <ecNumber evidence="4">3.1.1.11</ecNumber>
    </recommendedName>
</protein>
<evidence type="ECO:0000256" key="1">
    <source>
        <dbReference type="ARBA" id="ARBA00004191"/>
    </source>
</evidence>
<keyword evidence="7" id="KW-0063">Aspartyl esterase</keyword>
<reference evidence="9 10" key="1">
    <citation type="journal article" date="2020" name="Nat. Commun.">
        <title>Genome of Tripterygium wilfordii and identification of cytochrome P450 involved in triptolide biosynthesis.</title>
        <authorList>
            <person name="Tu L."/>
            <person name="Su P."/>
            <person name="Zhang Z."/>
            <person name="Gao L."/>
            <person name="Wang J."/>
            <person name="Hu T."/>
            <person name="Zhou J."/>
            <person name="Zhang Y."/>
            <person name="Zhao Y."/>
            <person name="Liu Y."/>
            <person name="Song Y."/>
            <person name="Tong Y."/>
            <person name="Lu Y."/>
            <person name="Yang J."/>
            <person name="Xu C."/>
            <person name="Jia M."/>
            <person name="Peters R.J."/>
            <person name="Huang L."/>
            <person name="Gao W."/>
        </authorList>
    </citation>
    <scope>NUCLEOTIDE SEQUENCE [LARGE SCALE GENOMIC DNA]</scope>
    <source>
        <strain evidence="10">cv. XIE 37</strain>
        <tissue evidence="9">Leaf</tissue>
    </source>
</reference>
<evidence type="ECO:0000313" key="10">
    <source>
        <dbReference type="Proteomes" id="UP000593562"/>
    </source>
</evidence>
<evidence type="ECO:0000256" key="6">
    <source>
        <dbReference type="ARBA" id="ARBA00022801"/>
    </source>
</evidence>
<evidence type="ECO:0000256" key="4">
    <source>
        <dbReference type="ARBA" id="ARBA00013229"/>
    </source>
</evidence>
<dbReference type="Proteomes" id="UP000593562">
    <property type="component" value="Unassembled WGS sequence"/>
</dbReference>
<dbReference type="Gene3D" id="2.160.20.10">
    <property type="entry name" value="Single-stranded right-handed beta-helix, Pectin lyase-like"/>
    <property type="match status" value="1"/>
</dbReference>
<gene>
    <name evidence="9" type="ORF">HS088_TW06G00103</name>
</gene>
<dbReference type="EC" id="3.1.1.11" evidence="4"/>
<dbReference type="GO" id="GO:0030599">
    <property type="term" value="F:pectinesterase activity"/>
    <property type="evidence" value="ECO:0007669"/>
    <property type="project" value="UniProtKB-EC"/>
</dbReference>
<dbReference type="EMBL" id="JAAARO010000006">
    <property type="protein sequence ID" value="KAF5745938.1"/>
    <property type="molecule type" value="Genomic_DNA"/>
</dbReference>
<comment type="caution">
    <text evidence="9">The sequence shown here is derived from an EMBL/GenBank/DDBJ whole genome shotgun (WGS) entry which is preliminary data.</text>
</comment>
<keyword evidence="10" id="KW-1185">Reference proteome</keyword>
<dbReference type="Pfam" id="PF01095">
    <property type="entry name" value="Pectinesterase"/>
    <property type="match status" value="1"/>
</dbReference>
<evidence type="ECO:0000256" key="5">
    <source>
        <dbReference type="ARBA" id="ARBA00022512"/>
    </source>
</evidence>
<organism evidence="9 10">
    <name type="scientific">Tripterygium wilfordii</name>
    <name type="common">Thunder God vine</name>
    <dbReference type="NCBI Taxonomy" id="458696"/>
    <lineage>
        <taxon>Eukaryota</taxon>
        <taxon>Viridiplantae</taxon>
        <taxon>Streptophyta</taxon>
        <taxon>Embryophyta</taxon>
        <taxon>Tracheophyta</taxon>
        <taxon>Spermatophyta</taxon>
        <taxon>Magnoliopsida</taxon>
        <taxon>eudicotyledons</taxon>
        <taxon>Gunneridae</taxon>
        <taxon>Pentapetalae</taxon>
        <taxon>rosids</taxon>
        <taxon>fabids</taxon>
        <taxon>Celastrales</taxon>
        <taxon>Celastraceae</taxon>
        <taxon>Tripterygium</taxon>
    </lineage>
</organism>
<dbReference type="InterPro" id="IPR000070">
    <property type="entry name" value="Pectinesterase_cat"/>
</dbReference>
<dbReference type="SUPFAM" id="SSF51126">
    <property type="entry name" value="Pectin lyase-like"/>
    <property type="match status" value="1"/>
</dbReference>
<accession>A0A7J7DI16</accession>
<dbReference type="InParanoid" id="A0A7J7DI16"/>
<keyword evidence="5" id="KW-0964">Secreted</keyword>
<dbReference type="UniPathway" id="UPA00545">
    <property type="reaction ID" value="UER00823"/>
</dbReference>
<comment type="similarity">
    <text evidence="3">Belongs to the pectinesterase family.</text>
</comment>
<dbReference type="GO" id="GO:0045490">
    <property type="term" value="P:pectin catabolic process"/>
    <property type="evidence" value="ECO:0007669"/>
    <property type="project" value="UniProtKB-UniPathway"/>
</dbReference>
<comment type="pathway">
    <text evidence="2">Glycan metabolism; pectin degradation; 2-dehydro-3-deoxy-D-gluconate from pectin: step 1/5.</text>
</comment>
<dbReference type="InterPro" id="IPR011050">
    <property type="entry name" value="Pectin_lyase_fold/virulence"/>
</dbReference>
<name>A0A7J7DI16_TRIWF</name>
<evidence type="ECO:0000313" key="9">
    <source>
        <dbReference type="EMBL" id="KAF5745938.1"/>
    </source>
</evidence>
<dbReference type="GO" id="GO:0042545">
    <property type="term" value="P:cell wall modification"/>
    <property type="evidence" value="ECO:0007669"/>
    <property type="project" value="InterPro"/>
</dbReference>
<evidence type="ECO:0000256" key="3">
    <source>
        <dbReference type="ARBA" id="ARBA00008891"/>
    </source>
</evidence>
<evidence type="ECO:0000259" key="8">
    <source>
        <dbReference type="Pfam" id="PF01095"/>
    </source>
</evidence>
<proteinExistence type="inferred from homology"/>
<dbReference type="InterPro" id="IPR012334">
    <property type="entry name" value="Pectin_lyas_fold"/>
</dbReference>
<sequence>MMNNSGTITSYPDNILAKGITFKNTHNIPPIFEDPPVMQALAAEIHGDKSVFYECSFYGLQDTLWDTTGRHYFHKCYIEGGIDFIFGYAQSIYEDCTISVNMGVYEPQLTGYITANGRGSARDPSGFVFKSCRIGGSGKAYLGRAWAAYSRVIIANSVLSDVVVPLGWDSWNYGKEVRNIEYVEYNNSGAGAGTSHRVPWMKKLSGPALRKFTDISYVDPEGWMKKLPNYF</sequence>
<dbReference type="AlphaFoldDB" id="A0A7J7DI16"/>
<keyword evidence="5" id="KW-0134">Cell wall</keyword>
<evidence type="ECO:0000256" key="2">
    <source>
        <dbReference type="ARBA" id="ARBA00005184"/>
    </source>
</evidence>